<keyword evidence="3" id="KW-1185">Reference proteome</keyword>
<evidence type="ECO:0000313" key="2">
    <source>
        <dbReference type="EMBL" id="MPC83061.1"/>
    </source>
</evidence>
<evidence type="ECO:0000256" key="1">
    <source>
        <dbReference type="SAM" id="MobiDB-lite"/>
    </source>
</evidence>
<reference evidence="2 3" key="1">
    <citation type="submission" date="2019-05" db="EMBL/GenBank/DDBJ databases">
        <title>Another draft genome of Portunus trituberculatus and its Hox gene families provides insights of decapod evolution.</title>
        <authorList>
            <person name="Jeong J.-H."/>
            <person name="Song I."/>
            <person name="Kim S."/>
            <person name="Choi T."/>
            <person name="Kim D."/>
            <person name="Ryu S."/>
            <person name="Kim W."/>
        </authorList>
    </citation>
    <scope>NUCLEOTIDE SEQUENCE [LARGE SCALE GENOMIC DNA]</scope>
    <source>
        <tissue evidence="2">Muscle</tissue>
    </source>
</reference>
<name>A0A5B7IC90_PORTR</name>
<dbReference type="EMBL" id="VSRR010061384">
    <property type="protein sequence ID" value="MPC83061.1"/>
    <property type="molecule type" value="Genomic_DNA"/>
</dbReference>
<proteinExistence type="predicted"/>
<gene>
    <name evidence="2" type="ORF">E2C01_077750</name>
</gene>
<protein>
    <submittedName>
        <fullName evidence="2">Uncharacterized protein</fullName>
    </submittedName>
</protein>
<comment type="caution">
    <text evidence="2">The sequence shown here is derived from an EMBL/GenBank/DDBJ whole genome shotgun (WGS) entry which is preliminary data.</text>
</comment>
<dbReference type="AlphaFoldDB" id="A0A5B7IC90"/>
<evidence type="ECO:0000313" key="3">
    <source>
        <dbReference type="Proteomes" id="UP000324222"/>
    </source>
</evidence>
<feature type="region of interest" description="Disordered" evidence="1">
    <location>
        <begin position="1"/>
        <end position="20"/>
    </location>
</feature>
<sequence length="81" mass="9170">MTSQITEVRGPNTKGQRESGTARCLRGNYNTALRRIRGMKHSRRHHCRLVLPGCVVHVLLPDSDCPSLVLMRNAFCLILEQ</sequence>
<accession>A0A5B7IC90</accession>
<dbReference type="Proteomes" id="UP000324222">
    <property type="component" value="Unassembled WGS sequence"/>
</dbReference>
<organism evidence="2 3">
    <name type="scientific">Portunus trituberculatus</name>
    <name type="common">Swimming crab</name>
    <name type="synonym">Neptunus trituberculatus</name>
    <dbReference type="NCBI Taxonomy" id="210409"/>
    <lineage>
        <taxon>Eukaryota</taxon>
        <taxon>Metazoa</taxon>
        <taxon>Ecdysozoa</taxon>
        <taxon>Arthropoda</taxon>
        <taxon>Crustacea</taxon>
        <taxon>Multicrustacea</taxon>
        <taxon>Malacostraca</taxon>
        <taxon>Eumalacostraca</taxon>
        <taxon>Eucarida</taxon>
        <taxon>Decapoda</taxon>
        <taxon>Pleocyemata</taxon>
        <taxon>Brachyura</taxon>
        <taxon>Eubrachyura</taxon>
        <taxon>Portunoidea</taxon>
        <taxon>Portunidae</taxon>
        <taxon>Portuninae</taxon>
        <taxon>Portunus</taxon>
    </lineage>
</organism>